<evidence type="ECO:0000313" key="11">
    <source>
        <dbReference type="EMBL" id="RCG31677.1"/>
    </source>
</evidence>
<reference evidence="11 12" key="1">
    <citation type="submission" date="2018-06" db="EMBL/GenBank/DDBJ databases">
        <title>Sphaerisporangium craniellae sp. nov., isolated from a marine sponge in the South China Sea.</title>
        <authorList>
            <person name="Li L."/>
        </authorList>
    </citation>
    <scope>NUCLEOTIDE SEQUENCE [LARGE SCALE GENOMIC DNA]</scope>
    <source>
        <strain evidence="11 12">CCTCC AA 208026</strain>
    </source>
</reference>
<feature type="domain" description="Glycosyltransferase RgtA/B/C/D-like" evidence="10">
    <location>
        <begin position="144"/>
        <end position="292"/>
    </location>
</feature>
<keyword evidence="4 11" id="KW-0808">Transferase</keyword>
<evidence type="ECO:0000256" key="3">
    <source>
        <dbReference type="ARBA" id="ARBA00022676"/>
    </source>
</evidence>
<gene>
    <name evidence="11" type="ORF">DQ384_08995</name>
</gene>
<comment type="caution">
    <text evidence="11">The sequence shown here is derived from an EMBL/GenBank/DDBJ whole genome shotgun (WGS) entry which is preliminary data.</text>
</comment>
<dbReference type="AlphaFoldDB" id="A0A367FPP4"/>
<feature type="transmembrane region" description="Helical" evidence="9">
    <location>
        <begin position="368"/>
        <end position="389"/>
    </location>
</feature>
<dbReference type="GO" id="GO:0005886">
    <property type="term" value="C:plasma membrane"/>
    <property type="evidence" value="ECO:0007669"/>
    <property type="project" value="UniProtKB-SubCell"/>
</dbReference>
<evidence type="ECO:0000256" key="1">
    <source>
        <dbReference type="ARBA" id="ARBA00004651"/>
    </source>
</evidence>
<keyword evidence="7 9" id="KW-0472">Membrane</keyword>
<evidence type="ECO:0000313" key="12">
    <source>
        <dbReference type="Proteomes" id="UP000253094"/>
    </source>
</evidence>
<evidence type="ECO:0000256" key="2">
    <source>
        <dbReference type="ARBA" id="ARBA00022475"/>
    </source>
</evidence>
<evidence type="ECO:0000256" key="5">
    <source>
        <dbReference type="ARBA" id="ARBA00022692"/>
    </source>
</evidence>
<feature type="transmembrane region" description="Helical" evidence="9">
    <location>
        <begin position="401"/>
        <end position="419"/>
    </location>
</feature>
<feature type="transmembrane region" description="Helical" evidence="9">
    <location>
        <begin position="255"/>
        <end position="271"/>
    </location>
</feature>
<accession>A0A367FPP4</accession>
<keyword evidence="3" id="KW-0328">Glycosyltransferase</keyword>
<evidence type="ECO:0000256" key="4">
    <source>
        <dbReference type="ARBA" id="ARBA00022679"/>
    </source>
</evidence>
<feature type="transmembrane region" description="Helical" evidence="9">
    <location>
        <begin position="163"/>
        <end position="184"/>
    </location>
</feature>
<dbReference type="EMBL" id="QOIL01000004">
    <property type="protein sequence ID" value="RCG31677.1"/>
    <property type="molecule type" value="Genomic_DNA"/>
</dbReference>
<feature type="transmembrane region" description="Helical" evidence="9">
    <location>
        <begin position="283"/>
        <end position="301"/>
    </location>
</feature>
<feature type="region of interest" description="Disordered" evidence="8">
    <location>
        <begin position="1"/>
        <end position="30"/>
    </location>
</feature>
<dbReference type="OrthoDB" id="4909654at2"/>
<organism evidence="11 12">
    <name type="scientific">Sphaerisporangium album</name>
    <dbReference type="NCBI Taxonomy" id="509200"/>
    <lineage>
        <taxon>Bacteria</taxon>
        <taxon>Bacillati</taxon>
        <taxon>Actinomycetota</taxon>
        <taxon>Actinomycetes</taxon>
        <taxon>Streptosporangiales</taxon>
        <taxon>Streptosporangiaceae</taxon>
        <taxon>Sphaerisporangium</taxon>
    </lineage>
</organism>
<dbReference type="Pfam" id="PF13231">
    <property type="entry name" value="PMT_2"/>
    <property type="match status" value="1"/>
</dbReference>
<evidence type="ECO:0000256" key="9">
    <source>
        <dbReference type="SAM" id="Phobius"/>
    </source>
</evidence>
<feature type="transmembrane region" description="Helical" evidence="9">
    <location>
        <begin position="332"/>
        <end position="348"/>
    </location>
</feature>
<dbReference type="InterPro" id="IPR050297">
    <property type="entry name" value="LipidA_mod_glycosyltrf_83"/>
</dbReference>
<keyword evidence="6 9" id="KW-1133">Transmembrane helix</keyword>
<protein>
    <submittedName>
        <fullName evidence="11">Phospholipid carrier-dependent glycosyltransferase</fullName>
    </submittedName>
</protein>
<feature type="transmembrane region" description="Helical" evidence="9">
    <location>
        <begin position="82"/>
        <end position="102"/>
    </location>
</feature>
<dbReference type="Proteomes" id="UP000253094">
    <property type="component" value="Unassembled WGS sequence"/>
</dbReference>
<dbReference type="GO" id="GO:0016763">
    <property type="term" value="F:pentosyltransferase activity"/>
    <property type="evidence" value="ECO:0007669"/>
    <property type="project" value="TreeGrafter"/>
</dbReference>
<keyword evidence="12" id="KW-1185">Reference proteome</keyword>
<keyword evidence="5 9" id="KW-0812">Transmembrane</keyword>
<proteinExistence type="predicted"/>
<feature type="transmembrane region" description="Helical" evidence="9">
    <location>
        <begin position="204"/>
        <end position="225"/>
    </location>
</feature>
<evidence type="ECO:0000259" key="10">
    <source>
        <dbReference type="Pfam" id="PF13231"/>
    </source>
</evidence>
<evidence type="ECO:0000256" key="6">
    <source>
        <dbReference type="ARBA" id="ARBA00022989"/>
    </source>
</evidence>
<dbReference type="InterPro" id="IPR038731">
    <property type="entry name" value="RgtA/B/C-like"/>
</dbReference>
<sequence length="580" mass="62606">MEGPTGTPRTRDQRARSPEDGPPTWGASLPWRPLSSWLADRAVTGQGYQPWSLGQGRSKQGYDLPPVPESAWTAAPSRRRAWISRGILFGVLVLQATLSLRLRNTAFEDEALYLYAGHLELDQLLGGPAAPEQFAAYFSGAPALYPVLAAAVDSIFGLTGARLLSLAFMLAATALLCSLTRLLFNERVALCAAAAFAITQSTLFLGNFATYDAPAICLLTLASWIVVRTAHLRGWVACVAGAPVLGLAVAVKYAALMYVPTVTILAVMAALPRRGPWALTRGLALPAVTGAVIAGALRVAGGDHLLALRTTTTQRAAGTADPRELLLDCLEWGGPMFAVAVLGTVLYVRQGRMGEVPGMNDAAVPGRIWRLCLGGVLCGTALLAPAYQVYLHTGVSLHKHIGYGLLFAAPMAGIGMNRLVGAHFRNPQLGILVWVTLLVLGMTQSQALYQAWADSDRIVAALRPEVRPGGRYLVEANSVARYYLREKTRPEQWTSTYAIAYTNREGERLSGEAGFRAAIADGYFDVIVLDRTVTKALDDRLYELLRKSPKYRLRTTVPFRNSNGTGTYRIWVKGATGDRP</sequence>
<feature type="transmembrane region" description="Helical" evidence="9">
    <location>
        <begin position="431"/>
        <end position="452"/>
    </location>
</feature>
<dbReference type="GO" id="GO:0009103">
    <property type="term" value="P:lipopolysaccharide biosynthetic process"/>
    <property type="evidence" value="ECO:0007669"/>
    <property type="project" value="UniProtKB-ARBA"/>
</dbReference>
<dbReference type="RefSeq" id="WP_114028247.1">
    <property type="nucleotide sequence ID" value="NZ_QOIL01000004.1"/>
</dbReference>
<evidence type="ECO:0000256" key="8">
    <source>
        <dbReference type="SAM" id="MobiDB-lite"/>
    </source>
</evidence>
<keyword evidence="2" id="KW-1003">Cell membrane</keyword>
<comment type="subcellular location">
    <subcellularLocation>
        <location evidence="1">Cell membrane</location>
        <topology evidence="1">Multi-pass membrane protein</topology>
    </subcellularLocation>
</comment>
<dbReference type="PANTHER" id="PTHR33908:SF11">
    <property type="entry name" value="MEMBRANE PROTEIN"/>
    <property type="match status" value="1"/>
</dbReference>
<feature type="transmembrane region" description="Helical" evidence="9">
    <location>
        <begin position="232"/>
        <end position="249"/>
    </location>
</feature>
<feature type="transmembrane region" description="Helical" evidence="9">
    <location>
        <begin position="134"/>
        <end position="156"/>
    </location>
</feature>
<evidence type="ECO:0000256" key="7">
    <source>
        <dbReference type="ARBA" id="ARBA00023136"/>
    </source>
</evidence>
<dbReference type="PANTHER" id="PTHR33908">
    <property type="entry name" value="MANNOSYLTRANSFERASE YKCB-RELATED"/>
    <property type="match status" value="1"/>
</dbReference>
<feature type="compositionally biased region" description="Basic and acidic residues" evidence="8">
    <location>
        <begin position="9"/>
        <end position="19"/>
    </location>
</feature>
<name>A0A367FPP4_9ACTN</name>